<dbReference type="EMBL" id="FTOC01000003">
    <property type="protein sequence ID" value="SIS43552.1"/>
    <property type="molecule type" value="Genomic_DNA"/>
</dbReference>
<dbReference type="RefSeq" id="WP_076557851.1">
    <property type="nucleotide sequence ID" value="NZ_FTOC01000003.1"/>
</dbReference>
<dbReference type="SUPFAM" id="SSF47413">
    <property type="entry name" value="lambda repressor-like DNA-binding domains"/>
    <property type="match status" value="1"/>
</dbReference>
<dbReference type="Gene3D" id="1.10.260.40">
    <property type="entry name" value="lambda repressor-like DNA-binding domains"/>
    <property type="match status" value="1"/>
</dbReference>
<evidence type="ECO:0000313" key="3">
    <source>
        <dbReference type="EMBL" id="SIS43552.1"/>
    </source>
</evidence>
<proteinExistence type="predicted"/>
<gene>
    <name evidence="3" type="ORF">SAMN05421687_103250</name>
</gene>
<dbReference type="InterPro" id="IPR001387">
    <property type="entry name" value="Cro/C1-type_HTH"/>
</dbReference>
<dbReference type="PROSITE" id="PS50943">
    <property type="entry name" value="HTH_CROC1"/>
    <property type="match status" value="1"/>
</dbReference>
<reference evidence="4" key="1">
    <citation type="submission" date="2017-01" db="EMBL/GenBank/DDBJ databases">
        <authorList>
            <person name="Varghese N."/>
            <person name="Submissions S."/>
        </authorList>
    </citation>
    <scope>NUCLEOTIDE SEQUENCE [LARGE SCALE GENOMIC DNA]</scope>
    <source>
        <strain evidence="4">DSM 23127</strain>
    </source>
</reference>
<accession>A0A1N7J2G1</accession>
<keyword evidence="4" id="KW-1185">Reference proteome</keyword>
<dbReference type="AlphaFoldDB" id="A0A1N7J2G1"/>
<organism evidence="3 4">
    <name type="scientific">Salimicrobium flavidum</name>
    <dbReference type="NCBI Taxonomy" id="570947"/>
    <lineage>
        <taxon>Bacteria</taxon>
        <taxon>Bacillati</taxon>
        <taxon>Bacillota</taxon>
        <taxon>Bacilli</taxon>
        <taxon>Bacillales</taxon>
        <taxon>Bacillaceae</taxon>
        <taxon>Salimicrobium</taxon>
    </lineage>
</organism>
<evidence type="ECO:0000313" key="4">
    <source>
        <dbReference type="Proteomes" id="UP000187608"/>
    </source>
</evidence>
<evidence type="ECO:0000259" key="2">
    <source>
        <dbReference type="PROSITE" id="PS50943"/>
    </source>
</evidence>
<dbReference type="CDD" id="cd00093">
    <property type="entry name" value="HTH_XRE"/>
    <property type="match status" value="1"/>
</dbReference>
<dbReference type="InterPro" id="IPR010982">
    <property type="entry name" value="Lambda_DNA-bd_dom_sf"/>
</dbReference>
<sequence>MSGNRSFLYSLNPIGIGTNSVESITSYIKRISDEHLVPSTRLLDFILEKYGDSGYLRRYNFKGKKVSKILTNTEFGLKFLEALTFSSPRDDLHYMTMLNLSRMLNKLKFNEYRKWCPMCIEKMKEDGGIFYEPLIWTIYDVKYCKEHNVYLSERCEHCNSKLNHIHPSNLIAFCYNCHSFLGGTGVRIDSNVEVIDKHNLNNFEELIAKIPNMNSCPVKLFNTFFIRNLKDRTGSIEVIAEASGVKESTVYAWIRGDYSPKVQNILNISYSFDISVYDLMFQKGIEKITKGQISNSIPLKRTAAFEYTSGLDIVGSDVEVRRLFIEKELDRALKTKIPISKNDFLIKVNISERTLRKYQNKKVNELVQRYEEYQKNEVRKRENETKKLIYEAIMLLHSNDVYPSVDTVAAKINSPNVFRIQKYNKYRKELLEELGYNFDEA</sequence>
<dbReference type="OrthoDB" id="2569037at2"/>
<feature type="domain" description="HTH cro/C1-type" evidence="2">
    <location>
        <begin position="226"/>
        <end position="279"/>
    </location>
</feature>
<dbReference type="Pfam" id="PF06527">
    <property type="entry name" value="TniQ"/>
    <property type="match status" value="1"/>
</dbReference>
<keyword evidence="1" id="KW-0175">Coiled coil</keyword>
<dbReference type="InterPro" id="IPR009492">
    <property type="entry name" value="TniQ"/>
</dbReference>
<dbReference type="GO" id="GO:0003677">
    <property type="term" value="F:DNA binding"/>
    <property type="evidence" value="ECO:0007669"/>
    <property type="project" value="InterPro"/>
</dbReference>
<evidence type="ECO:0000256" key="1">
    <source>
        <dbReference type="SAM" id="Coils"/>
    </source>
</evidence>
<protein>
    <submittedName>
        <fullName evidence="3">TniQ protein</fullName>
    </submittedName>
</protein>
<feature type="coiled-coil region" evidence="1">
    <location>
        <begin position="356"/>
        <end position="383"/>
    </location>
</feature>
<name>A0A1N7J2G1_9BACI</name>
<dbReference type="Proteomes" id="UP000187608">
    <property type="component" value="Unassembled WGS sequence"/>
</dbReference>
<dbReference type="STRING" id="570947.SAMN05421687_103250"/>